<name>A0A967F0R1_9PROT</name>
<evidence type="ECO:0000313" key="2">
    <source>
        <dbReference type="EMBL" id="NIA70991.1"/>
    </source>
</evidence>
<dbReference type="EMBL" id="JAAQPH010000017">
    <property type="protein sequence ID" value="NIA70991.1"/>
    <property type="molecule type" value="Genomic_DNA"/>
</dbReference>
<comment type="caution">
    <text evidence="2">The sequence shown here is derived from an EMBL/GenBank/DDBJ whole genome shotgun (WGS) entry which is preliminary data.</text>
</comment>
<feature type="chain" id="PRO_5037651696" description="DUF1579 domain-containing protein" evidence="1">
    <location>
        <begin position="24"/>
        <end position="161"/>
    </location>
</feature>
<protein>
    <recommendedName>
        <fullName evidence="4">DUF1579 domain-containing protein</fullName>
    </recommendedName>
</protein>
<reference evidence="2" key="1">
    <citation type="submission" date="2020-03" db="EMBL/GenBank/DDBJ databases">
        <title>Genome of Pelagibius litoralis DSM 21314T.</title>
        <authorList>
            <person name="Wang G."/>
        </authorList>
    </citation>
    <scope>NUCLEOTIDE SEQUENCE</scope>
    <source>
        <strain evidence="2">DSM 21314</strain>
    </source>
</reference>
<evidence type="ECO:0008006" key="4">
    <source>
        <dbReference type="Google" id="ProtNLM"/>
    </source>
</evidence>
<dbReference type="Proteomes" id="UP000761264">
    <property type="component" value="Unassembled WGS sequence"/>
</dbReference>
<sequence length="161" mass="17299">MMPKTLFTAAFVALIAGSLSACAQTTPASYKPHLSVLAKELPPSEAPIDMFALQGTWKGTATLLRDVNPPGTKPDCSQTLRVTWIVNGSELVGESFNRKNIKIGYDGNIDSKGRLAAVAVTPNGAKESVIGWFMNGRAIAFVRGGNSKDYCDFRFDLTKAE</sequence>
<dbReference type="RefSeq" id="WP_167228146.1">
    <property type="nucleotide sequence ID" value="NZ_JAAQPH010000017.1"/>
</dbReference>
<dbReference type="AlphaFoldDB" id="A0A967F0R1"/>
<dbReference type="PROSITE" id="PS51257">
    <property type="entry name" value="PROKAR_LIPOPROTEIN"/>
    <property type="match status" value="1"/>
</dbReference>
<gene>
    <name evidence="2" type="ORF">HBA54_20535</name>
</gene>
<evidence type="ECO:0000256" key="1">
    <source>
        <dbReference type="SAM" id="SignalP"/>
    </source>
</evidence>
<accession>A0A967F0R1</accession>
<feature type="signal peptide" evidence="1">
    <location>
        <begin position="1"/>
        <end position="23"/>
    </location>
</feature>
<keyword evidence="1" id="KW-0732">Signal</keyword>
<keyword evidence="3" id="KW-1185">Reference proteome</keyword>
<organism evidence="2 3">
    <name type="scientific">Pelagibius litoralis</name>
    <dbReference type="NCBI Taxonomy" id="374515"/>
    <lineage>
        <taxon>Bacteria</taxon>
        <taxon>Pseudomonadati</taxon>
        <taxon>Pseudomonadota</taxon>
        <taxon>Alphaproteobacteria</taxon>
        <taxon>Rhodospirillales</taxon>
        <taxon>Rhodovibrionaceae</taxon>
        <taxon>Pelagibius</taxon>
    </lineage>
</organism>
<evidence type="ECO:0000313" key="3">
    <source>
        <dbReference type="Proteomes" id="UP000761264"/>
    </source>
</evidence>
<proteinExistence type="predicted"/>